<organism evidence="8 9">
    <name type="scientific">Mycobacterium shimoidei</name>
    <dbReference type="NCBI Taxonomy" id="29313"/>
    <lineage>
        <taxon>Bacteria</taxon>
        <taxon>Bacillati</taxon>
        <taxon>Actinomycetota</taxon>
        <taxon>Actinomycetes</taxon>
        <taxon>Mycobacteriales</taxon>
        <taxon>Mycobacteriaceae</taxon>
        <taxon>Mycobacterium</taxon>
    </lineage>
</organism>
<evidence type="ECO:0000313" key="9">
    <source>
        <dbReference type="Proteomes" id="UP000252015"/>
    </source>
</evidence>
<dbReference type="InterPro" id="IPR013791">
    <property type="entry name" value="RNA3'-term_phos_cycl_insert"/>
</dbReference>
<dbReference type="Gene3D" id="3.65.10.20">
    <property type="entry name" value="RNA 3'-terminal phosphate cyclase domain"/>
    <property type="match status" value="1"/>
</dbReference>
<dbReference type="Pfam" id="PF05189">
    <property type="entry name" value="RTC_insert"/>
    <property type="match status" value="1"/>
</dbReference>
<dbReference type="InterPro" id="IPR017770">
    <property type="entry name" value="RNA3'_term_phos_cyc_type_1"/>
</dbReference>
<dbReference type="SUPFAM" id="SSF55205">
    <property type="entry name" value="EPT/RTPC-like"/>
    <property type="match status" value="1"/>
</dbReference>
<dbReference type="InterPro" id="IPR036553">
    <property type="entry name" value="RPTC_insert"/>
</dbReference>
<dbReference type="InterPro" id="IPR023797">
    <property type="entry name" value="RNA3'_phos_cyclase_dom"/>
</dbReference>
<evidence type="ECO:0000256" key="1">
    <source>
        <dbReference type="ARBA" id="ARBA00009206"/>
    </source>
</evidence>
<dbReference type="GO" id="GO:0003963">
    <property type="term" value="F:RNA-3'-phosphate cyclase activity"/>
    <property type="evidence" value="ECO:0007669"/>
    <property type="project" value="UniProtKB-UniRule"/>
</dbReference>
<dbReference type="InterPro" id="IPR000228">
    <property type="entry name" value="RNA3'_term_phos_cyc"/>
</dbReference>
<dbReference type="Proteomes" id="UP000252015">
    <property type="component" value="Unassembled WGS sequence"/>
</dbReference>
<evidence type="ECO:0000256" key="5">
    <source>
        <dbReference type="NCBIfam" id="TIGR03399"/>
    </source>
</evidence>
<name>A0A375YVT5_MYCSH</name>
<comment type="similarity">
    <text evidence="1">Belongs to the RNA 3'-terminal cyclase family. Type 1 subfamily.</text>
</comment>
<dbReference type="STRING" id="29313.BHQ16_17525"/>
<evidence type="ECO:0000259" key="7">
    <source>
        <dbReference type="Pfam" id="PF05189"/>
    </source>
</evidence>
<protein>
    <recommendedName>
        <fullName evidence="5">RNA 3'-terminal phosphate cyclase</fullName>
        <ecNumber evidence="5">6.5.1.4</ecNumber>
    </recommendedName>
</protein>
<reference evidence="8 9" key="1">
    <citation type="submission" date="2018-05" db="EMBL/GenBank/DDBJ databases">
        <authorList>
            <consortium name="IHU Genomes"/>
        </authorList>
    </citation>
    <scope>NUCLEOTIDE SEQUENCE [LARGE SCALE GENOMIC DNA]</scope>
    <source>
        <strain evidence="8 9">P7336</strain>
    </source>
</reference>
<dbReference type="PIRSF" id="PIRSF005378">
    <property type="entry name" value="RNA3'_term_phos_cycl_euk"/>
    <property type="match status" value="1"/>
</dbReference>
<keyword evidence="2" id="KW-0436">Ligase</keyword>
<dbReference type="NCBIfam" id="TIGR03399">
    <property type="entry name" value="RNA_3prim_cycl"/>
    <property type="match status" value="1"/>
</dbReference>
<evidence type="ECO:0000256" key="3">
    <source>
        <dbReference type="ARBA" id="ARBA00022741"/>
    </source>
</evidence>
<accession>A0A375YVT5</accession>
<sequence>MITIDGAQMSGSGTIVRYAVALAALRGEPVRVVNARQKRPQPGLRPQHMTNVQACAQLCGATVDGVEVGSRAFDFIPGPDIRGGSFEWDIGTSGSATMLALGVLPVACFAAAPVRARITGGLIQDFAPSPFHMQHVLAPLLKSMGVDVSLDVIRPGYLPAGGGIIELTVSPRRTGLDALELNAPGQIRDVHGVALSSHLADRQVSRRMASACEAQIQAGGMTCAIDRVEDVTAANPGACLAIWATSSTGSRLGADRAATYRRSSEQIGRYVAATFLEDVRSAATVDRHLADQLVLFCALAHGSSSYIVPRTSAHLETNLWLVDQFGAQVASDGKSVQIQGVGLIR</sequence>
<dbReference type="Gene3D" id="3.30.360.20">
    <property type="entry name" value="RNA 3'-terminal phosphate cyclase, insert domain"/>
    <property type="match status" value="1"/>
</dbReference>
<evidence type="ECO:0000313" key="8">
    <source>
        <dbReference type="EMBL" id="SRX93041.1"/>
    </source>
</evidence>
<keyword evidence="9" id="KW-1185">Reference proteome</keyword>
<dbReference type="RefSeq" id="WP_113963314.1">
    <property type="nucleotide sequence ID" value="NZ_UEGW01000001.1"/>
</dbReference>
<dbReference type="InterPro" id="IPR013792">
    <property type="entry name" value="RNA3'P_cycl/enolpyr_Trfase_a/b"/>
</dbReference>
<dbReference type="EMBL" id="UEGW01000001">
    <property type="protein sequence ID" value="SRX93041.1"/>
    <property type="molecule type" value="Genomic_DNA"/>
</dbReference>
<feature type="domain" description="RNA 3'-terminal phosphate cyclase insert" evidence="7">
    <location>
        <begin position="184"/>
        <end position="279"/>
    </location>
</feature>
<dbReference type="PANTHER" id="PTHR11096:SF0">
    <property type="entry name" value="RNA 3'-TERMINAL PHOSPHATE CYCLASE"/>
    <property type="match status" value="1"/>
</dbReference>
<dbReference type="AlphaFoldDB" id="A0A375YVT5"/>
<evidence type="ECO:0000256" key="2">
    <source>
        <dbReference type="ARBA" id="ARBA00022598"/>
    </source>
</evidence>
<dbReference type="Pfam" id="PF01137">
    <property type="entry name" value="RTC"/>
    <property type="match status" value="1"/>
</dbReference>
<dbReference type="GO" id="GO:0006396">
    <property type="term" value="P:RNA processing"/>
    <property type="evidence" value="ECO:0007669"/>
    <property type="project" value="UniProtKB-UniRule"/>
</dbReference>
<evidence type="ECO:0000256" key="4">
    <source>
        <dbReference type="ARBA" id="ARBA00024481"/>
    </source>
</evidence>
<dbReference type="PANTHER" id="PTHR11096">
    <property type="entry name" value="RNA 3' TERMINAL PHOSPHATE CYCLASE"/>
    <property type="match status" value="1"/>
</dbReference>
<proteinExistence type="inferred from homology"/>
<comment type="catalytic activity">
    <reaction evidence="4">
        <text>a 3'-end 3'-phospho-ribonucleotide-RNA + ATP = a 3'-end 2',3'-cyclophospho-ribonucleotide-RNA + AMP + diphosphate</text>
        <dbReference type="Rhea" id="RHEA:23976"/>
        <dbReference type="Rhea" id="RHEA-COMP:10463"/>
        <dbReference type="Rhea" id="RHEA-COMP:10464"/>
        <dbReference type="ChEBI" id="CHEBI:30616"/>
        <dbReference type="ChEBI" id="CHEBI:33019"/>
        <dbReference type="ChEBI" id="CHEBI:83062"/>
        <dbReference type="ChEBI" id="CHEBI:83064"/>
        <dbReference type="ChEBI" id="CHEBI:456215"/>
        <dbReference type="EC" id="6.5.1.4"/>
    </reaction>
</comment>
<feature type="domain" description="RNA 3'-terminal phosphate cyclase" evidence="6">
    <location>
        <begin position="10"/>
        <end position="326"/>
    </location>
</feature>
<dbReference type="EC" id="6.5.1.4" evidence="5"/>
<evidence type="ECO:0000259" key="6">
    <source>
        <dbReference type="Pfam" id="PF01137"/>
    </source>
</evidence>
<keyword evidence="3" id="KW-0547">Nucleotide-binding</keyword>
<dbReference type="InterPro" id="IPR037136">
    <property type="entry name" value="RNA3'_phos_cyclase_dom_sf"/>
</dbReference>
<gene>
    <name evidence="8" type="ORF">MSP7336_01271</name>
</gene>
<dbReference type="GO" id="GO:0000166">
    <property type="term" value="F:nucleotide binding"/>
    <property type="evidence" value="ECO:0007669"/>
    <property type="project" value="UniProtKB-KW"/>
</dbReference>